<name>A0A0A7EJC2_9GAMM</name>
<sequence>MYIRFVVNEICELSNQRLGIFHAIRYMKDENKFYDYELEQVEKIMGWFSLHLESPLDHLNKQKSNKSDNFISWFKISANEHISMVRDFAFLLESKGVVVEKIITNSPGKIVYSDEYQIFAKPFEKY</sequence>
<dbReference type="EMBL" id="CP009888">
    <property type="protein sequence ID" value="AIY66141.1"/>
    <property type="molecule type" value="Genomic_DNA"/>
</dbReference>
<evidence type="ECO:0000313" key="1">
    <source>
        <dbReference type="EMBL" id="AIY66141.1"/>
    </source>
</evidence>
<dbReference type="OrthoDB" id="8911044at2"/>
<organism evidence="1 2">
    <name type="scientific">Pseudoalteromonas piratica</name>
    <dbReference type="NCBI Taxonomy" id="1348114"/>
    <lineage>
        <taxon>Bacteria</taxon>
        <taxon>Pseudomonadati</taxon>
        <taxon>Pseudomonadota</taxon>
        <taxon>Gammaproteobacteria</taxon>
        <taxon>Alteromonadales</taxon>
        <taxon>Pseudoalteromonadaceae</taxon>
        <taxon>Pseudoalteromonas</taxon>
    </lineage>
</organism>
<reference evidence="1 2" key="1">
    <citation type="submission" date="2014-11" db="EMBL/GenBank/DDBJ databases">
        <title>Complete Genome Sequence of Pseudoalteromonas sp. Strain OCN003 Isolated from Kaneohe Bay, Oahu, Hawaii.</title>
        <authorList>
            <person name="Beurmann S."/>
            <person name="Videau P."/>
            <person name="Ushijima B."/>
            <person name="Smith A.M."/>
            <person name="Aeby G.S."/>
            <person name="Callahan S.M."/>
            <person name="Belcaid M."/>
        </authorList>
    </citation>
    <scope>NUCLEOTIDE SEQUENCE [LARGE SCALE GENOMIC DNA]</scope>
    <source>
        <strain evidence="1 2">OCN003</strain>
    </source>
</reference>
<protein>
    <submittedName>
        <fullName evidence="1">Uncharacterized protein</fullName>
    </submittedName>
</protein>
<accession>A0A0A7EJC2</accession>
<dbReference type="eggNOG" id="ENOG5033C5C">
    <property type="taxonomic scope" value="Bacteria"/>
</dbReference>
<dbReference type="Proteomes" id="UP000030341">
    <property type="component" value="Chromosome 1"/>
</dbReference>
<evidence type="ECO:0000313" key="2">
    <source>
        <dbReference type="Proteomes" id="UP000030341"/>
    </source>
</evidence>
<dbReference type="HOGENOM" id="CLU_159982_0_0_6"/>
<dbReference type="KEGG" id="pseo:OM33_14245"/>
<dbReference type="AlphaFoldDB" id="A0A0A7EJC2"/>
<keyword evidence="2" id="KW-1185">Reference proteome</keyword>
<proteinExistence type="predicted"/>
<gene>
    <name evidence="1" type="ORF">OM33_14245</name>
</gene>